<reference evidence="1 2" key="1">
    <citation type="journal article" date="2018" name="Int. J. Syst. Evol. Microbiol.">
        <title>Lactobacillus paragasseri sp. nov., a sister taxon of Lactobacillus gasseri, based on whole-genome sequence analyses.</title>
        <authorList>
            <person name="Tanizawa Y."/>
            <person name="Tada I."/>
            <person name="Kobayashi H."/>
            <person name="Endo A."/>
            <person name="Maeno S."/>
            <person name="Toyoda A."/>
            <person name="Arita M."/>
            <person name="Nakamura Y."/>
            <person name="Sakamoto M."/>
            <person name="Ohkuma M."/>
            <person name="Tohno M."/>
        </authorList>
    </citation>
    <scope>NUCLEOTIDE SEQUENCE [LARGE SCALE GENOMIC DNA]</scope>
    <source>
        <strain evidence="1 2">JCM 1025</strain>
    </source>
</reference>
<organism evidence="1 2">
    <name type="scientific">Lactobacillus gasseri</name>
    <dbReference type="NCBI Taxonomy" id="1596"/>
    <lineage>
        <taxon>Bacteria</taxon>
        <taxon>Bacillati</taxon>
        <taxon>Bacillota</taxon>
        <taxon>Bacilli</taxon>
        <taxon>Lactobacillales</taxon>
        <taxon>Lactobacillaceae</taxon>
        <taxon>Lactobacillus</taxon>
    </lineage>
</organism>
<sequence>MDNVQNNDALILSLDMLIYGGLLASRLHQNTAEELEKRLKIVKEIKEKNPKIKIYAFESLMRCPKYSSSEEEPSYYQEYGREIFLHKYLSDKKARVGISDEEQKELDSISIPKEVLADYEQRRQRNLQINSSTLDYLQKGYLDFLVIPQDDSAPFGYTVIDQKYILNEVKQKELDDQVMVYPGADEVGLSLLARAYNKYNHRKPSIYPFYSSVLGPTIVPLYEDRPMYESLMSHILVTGARVCDNVKEADLILAVNSPGKFMQESFEEHKDITYSAYRHLRAFCYQIADYIKQGKSVGVLDSAYANGGDDELISLLDKLNLFSKIKAYAGWNTNCNSTGTVLCQLELGEETVANNIYHLIEDGIYQPKVRQKVIKDVLPKLGVSYYVFKDKEKQVDDSIASELLSQYNTLNISKKYPIKEINVTTPWHRMFEIGMNIS</sequence>
<comment type="caution">
    <text evidence="1">The sequence shown here is derived from an EMBL/GenBank/DDBJ whole genome shotgun (WGS) entry which is preliminary data.</text>
</comment>
<dbReference type="AlphaFoldDB" id="A0AB33ZVG0"/>
<gene>
    <name evidence="1" type="ORF">LJCM1025_10340</name>
</gene>
<dbReference type="Pfam" id="PF13552">
    <property type="entry name" value="DUF4127"/>
    <property type="match status" value="1"/>
</dbReference>
<evidence type="ECO:0000313" key="2">
    <source>
        <dbReference type="Proteomes" id="UP000250668"/>
    </source>
</evidence>
<proteinExistence type="predicted"/>
<dbReference type="Proteomes" id="UP000250668">
    <property type="component" value="Unassembled WGS sequence"/>
</dbReference>
<protein>
    <recommendedName>
        <fullName evidence="3">DUF4127 family protein</fullName>
    </recommendedName>
</protein>
<dbReference type="InterPro" id="IPR025394">
    <property type="entry name" value="DUF4127"/>
</dbReference>
<accession>A0AB33ZVG0</accession>
<name>A0AB33ZVG0_LACGS</name>
<dbReference type="EMBL" id="BEXJ01000002">
    <property type="protein sequence ID" value="GBA96450.1"/>
    <property type="molecule type" value="Genomic_DNA"/>
</dbReference>
<evidence type="ECO:0008006" key="3">
    <source>
        <dbReference type="Google" id="ProtNLM"/>
    </source>
</evidence>
<evidence type="ECO:0000313" key="1">
    <source>
        <dbReference type="EMBL" id="GBA96450.1"/>
    </source>
</evidence>